<feature type="transmembrane region" description="Helical" evidence="6">
    <location>
        <begin position="379"/>
        <end position="402"/>
    </location>
</feature>
<name>A0A327X744_LARAB</name>
<keyword evidence="2" id="KW-1003">Cell membrane</keyword>
<comment type="caution">
    <text evidence="9">The sequence shown here is derived from an EMBL/GenBank/DDBJ whole genome shotgun (WGS) entry which is preliminary data.</text>
</comment>
<evidence type="ECO:0000256" key="1">
    <source>
        <dbReference type="ARBA" id="ARBA00004651"/>
    </source>
</evidence>
<dbReference type="OrthoDB" id="5933722at2"/>
<organism evidence="9 10">
    <name type="scientific">Larkinella arboricola</name>
    <dbReference type="NCBI Taxonomy" id="643671"/>
    <lineage>
        <taxon>Bacteria</taxon>
        <taxon>Pseudomonadati</taxon>
        <taxon>Bacteroidota</taxon>
        <taxon>Cytophagia</taxon>
        <taxon>Cytophagales</taxon>
        <taxon>Spirosomataceae</taxon>
        <taxon>Larkinella</taxon>
    </lineage>
</organism>
<dbReference type="Pfam" id="PF12704">
    <property type="entry name" value="MacB_PCD"/>
    <property type="match status" value="1"/>
</dbReference>
<dbReference type="Pfam" id="PF02687">
    <property type="entry name" value="FtsX"/>
    <property type="match status" value="2"/>
</dbReference>
<keyword evidence="5 6" id="KW-0472">Membrane</keyword>
<sequence>MLTNYLKIAWRNLLRNWGFSAINVLGLTVGVTACLLISLYVRHELSYDQFHQKASRVYRLVTDIKTPTETINTESTAFAMANAVKTGLPEVEQAVRLLNRGMLVQRGEHKFQEDRLLYADSAFFQVFSFPLLKGNPQTALVAPFSVVLTEKAALKYFGNEDPIGKALMLDGQNSATVTGVVADVPDNSHVKFDILVSMATLTRTFAPGIDEQWGNFGPITYLLLKEHTNAAVVTSRLPDLLERRAGSFMKQNKMQFTLLLEPLTDVYLRSPRHTQGTEGGSLTNIYVFSIVAGFILLIACINFMNLVIARSSERAKEVGVRKVVGAVRSQLTGQFLSESVLLSFIAFILAGILCELLLPAFNTLSGKIISHSLFTDGTYWLTLLGLAALVGGFAGIYPALVLSSFKPIAVLKGRFVSSSQGILLRRTLVVVQFMISVSLTIGTLVAYRQLNFMRNQQLGFQKDQTLVVSLPDRDYMLKNQRALRNQMATLPGVQAVAVSSHLPGGGSLGAYTEIENTMGEMQAANMGLYSVDFDFLPQYGVKVVAGRVFSPKFSTDSTQALVINEAAARALGYHSPDQIIGKRFSQWGRKGQIIGVVKDFHTSSLRERIEPLTLRIEPSDFSLFSLKVKGVDVTKTIRALERFWKTAVPQRPFDYYFLDQAFDKQYRAEERFGKLFLYFSGLAIFIACLGLFGLTSYTTVQRTKEIGVRKVLGASVPSIVLLLSKDFLKLVLIAVILASPVAWWAMDTWLRDFAYRINVEWWILVLAGVLAIAIAFLTVSFQSIKAALTNPVKSLRTE</sequence>
<dbReference type="GO" id="GO:0022857">
    <property type="term" value="F:transmembrane transporter activity"/>
    <property type="evidence" value="ECO:0007669"/>
    <property type="project" value="TreeGrafter"/>
</dbReference>
<evidence type="ECO:0000313" key="9">
    <source>
        <dbReference type="EMBL" id="RAK02785.1"/>
    </source>
</evidence>
<feature type="transmembrane region" description="Helical" evidence="6">
    <location>
        <begin position="675"/>
        <end position="694"/>
    </location>
</feature>
<feature type="transmembrane region" description="Helical" evidence="6">
    <location>
        <begin position="422"/>
        <end position="447"/>
    </location>
</feature>
<comment type="subcellular location">
    <subcellularLocation>
        <location evidence="1">Cell membrane</location>
        <topology evidence="1">Multi-pass membrane protein</topology>
    </subcellularLocation>
</comment>
<dbReference type="InterPro" id="IPR025857">
    <property type="entry name" value="MacB_PCD"/>
</dbReference>
<evidence type="ECO:0000259" key="8">
    <source>
        <dbReference type="Pfam" id="PF12704"/>
    </source>
</evidence>
<dbReference type="InterPro" id="IPR003838">
    <property type="entry name" value="ABC3_permease_C"/>
</dbReference>
<gene>
    <name evidence="9" type="ORF">LX87_00905</name>
</gene>
<feature type="domain" description="MacB-like periplasmic core" evidence="8">
    <location>
        <begin position="20"/>
        <end position="236"/>
    </location>
</feature>
<dbReference type="InterPro" id="IPR050250">
    <property type="entry name" value="Macrolide_Exporter_MacB"/>
</dbReference>
<dbReference type="PANTHER" id="PTHR30572">
    <property type="entry name" value="MEMBRANE COMPONENT OF TRANSPORTER-RELATED"/>
    <property type="match status" value="1"/>
</dbReference>
<feature type="transmembrane region" description="Helical" evidence="6">
    <location>
        <begin position="285"/>
        <end position="308"/>
    </location>
</feature>
<evidence type="ECO:0000256" key="5">
    <source>
        <dbReference type="ARBA" id="ARBA00023136"/>
    </source>
</evidence>
<dbReference type="PANTHER" id="PTHR30572:SF18">
    <property type="entry name" value="ABC-TYPE MACROLIDE FAMILY EXPORT SYSTEM PERMEASE COMPONENT 2"/>
    <property type="match status" value="1"/>
</dbReference>
<dbReference type="PROSITE" id="PS51257">
    <property type="entry name" value="PROKAR_LIPOPROTEIN"/>
    <property type="match status" value="1"/>
</dbReference>
<feature type="transmembrane region" description="Helical" evidence="6">
    <location>
        <begin position="730"/>
        <end position="746"/>
    </location>
</feature>
<dbReference type="GO" id="GO:0005886">
    <property type="term" value="C:plasma membrane"/>
    <property type="evidence" value="ECO:0007669"/>
    <property type="project" value="UniProtKB-SubCell"/>
</dbReference>
<dbReference type="RefSeq" id="WP_111626953.1">
    <property type="nucleotide sequence ID" value="NZ_QLMC01000001.1"/>
</dbReference>
<dbReference type="AlphaFoldDB" id="A0A327X744"/>
<dbReference type="EMBL" id="QLMC01000001">
    <property type="protein sequence ID" value="RAK02785.1"/>
    <property type="molecule type" value="Genomic_DNA"/>
</dbReference>
<keyword evidence="3 6" id="KW-0812">Transmembrane</keyword>
<accession>A0A327X744</accession>
<feature type="domain" description="ABC3 transporter permease C-terminal" evidence="7">
    <location>
        <begin position="290"/>
        <end position="405"/>
    </location>
</feature>
<protein>
    <submittedName>
        <fullName evidence="9">Putative ABC transport system permease protein</fullName>
    </submittedName>
</protein>
<evidence type="ECO:0000259" key="7">
    <source>
        <dbReference type="Pfam" id="PF02687"/>
    </source>
</evidence>
<feature type="transmembrane region" description="Helical" evidence="6">
    <location>
        <begin position="340"/>
        <end position="358"/>
    </location>
</feature>
<evidence type="ECO:0000256" key="6">
    <source>
        <dbReference type="SAM" id="Phobius"/>
    </source>
</evidence>
<keyword evidence="4 6" id="KW-1133">Transmembrane helix</keyword>
<evidence type="ECO:0000256" key="3">
    <source>
        <dbReference type="ARBA" id="ARBA00022692"/>
    </source>
</evidence>
<reference evidence="9 10" key="1">
    <citation type="submission" date="2018-06" db="EMBL/GenBank/DDBJ databases">
        <title>Genomic Encyclopedia of Archaeal and Bacterial Type Strains, Phase II (KMG-II): from individual species to whole genera.</title>
        <authorList>
            <person name="Goeker M."/>
        </authorList>
    </citation>
    <scope>NUCLEOTIDE SEQUENCE [LARGE SCALE GENOMIC DNA]</scope>
    <source>
        <strain evidence="9 10">DSM 21851</strain>
    </source>
</reference>
<feature type="transmembrane region" description="Helical" evidence="6">
    <location>
        <begin position="761"/>
        <end position="781"/>
    </location>
</feature>
<proteinExistence type="predicted"/>
<evidence type="ECO:0000256" key="4">
    <source>
        <dbReference type="ARBA" id="ARBA00022989"/>
    </source>
</evidence>
<evidence type="ECO:0000256" key="2">
    <source>
        <dbReference type="ARBA" id="ARBA00022475"/>
    </source>
</evidence>
<dbReference type="Proteomes" id="UP000248790">
    <property type="component" value="Unassembled WGS sequence"/>
</dbReference>
<feature type="domain" description="ABC3 transporter permease C-terminal" evidence="7">
    <location>
        <begin position="679"/>
        <end position="790"/>
    </location>
</feature>
<keyword evidence="10" id="KW-1185">Reference proteome</keyword>
<evidence type="ECO:0000313" key="10">
    <source>
        <dbReference type="Proteomes" id="UP000248790"/>
    </source>
</evidence>
<feature type="transmembrane region" description="Helical" evidence="6">
    <location>
        <begin position="20"/>
        <end position="41"/>
    </location>
</feature>